<feature type="compositionally biased region" description="Basic and acidic residues" evidence="6">
    <location>
        <begin position="336"/>
        <end position="349"/>
    </location>
</feature>
<evidence type="ECO:0000256" key="3">
    <source>
        <dbReference type="ARBA" id="ARBA00022806"/>
    </source>
</evidence>
<organism evidence="10 11">
    <name type="scientific">Polarella glacialis</name>
    <name type="common">Dinoflagellate</name>
    <dbReference type="NCBI Taxonomy" id="89957"/>
    <lineage>
        <taxon>Eukaryota</taxon>
        <taxon>Sar</taxon>
        <taxon>Alveolata</taxon>
        <taxon>Dinophyceae</taxon>
        <taxon>Suessiales</taxon>
        <taxon>Suessiaceae</taxon>
        <taxon>Polarella</taxon>
    </lineage>
</organism>
<feature type="transmembrane region" description="Helical" evidence="7">
    <location>
        <begin position="139"/>
        <end position="163"/>
    </location>
</feature>
<protein>
    <submittedName>
        <fullName evidence="10">Uncharacterized protein</fullName>
    </submittedName>
</protein>
<dbReference type="Proteomes" id="UP000626109">
    <property type="component" value="Unassembled WGS sequence"/>
</dbReference>
<keyword evidence="4" id="KW-0067">ATP-binding</keyword>
<dbReference type="InterPro" id="IPR001841">
    <property type="entry name" value="Znf_RING"/>
</dbReference>
<dbReference type="PANTHER" id="PTHR45626">
    <property type="entry name" value="TRANSCRIPTION TERMINATION FACTOR 2-RELATED"/>
    <property type="match status" value="1"/>
</dbReference>
<evidence type="ECO:0000256" key="1">
    <source>
        <dbReference type="ARBA" id="ARBA00022741"/>
    </source>
</evidence>
<feature type="region of interest" description="Disordered" evidence="6">
    <location>
        <begin position="336"/>
        <end position="364"/>
    </location>
</feature>
<evidence type="ECO:0000259" key="9">
    <source>
        <dbReference type="PROSITE" id="PS51194"/>
    </source>
</evidence>
<gene>
    <name evidence="10" type="ORF">PGLA2088_LOCUS39866</name>
</gene>
<dbReference type="GO" id="GO:0005634">
    <property type="term" value="C:nucleus"/>
    <property type="evidence" value="ECO:0007669"/>
    <property type="project" value="TreeGrafter"/>
</dbReference>
<dbReference type="SMART" id="SM00184">
    <property type="entry name" value="RING"/>
    <property type="match status" value="1"/>
</dbReference>
<dbReference type="GO" id="GO:0004386">
    <property type="term" value="F:helicase activity"/>
    <property type="evidence" value="ECO:0007669"/>
    <property type="project" value="UniProtKB-KW"/>
</dbReference>
<proteinExistence type="predicted"/>
<dbReference type="InterPro" id="IPR049730">
    <property type="entry name" value="SNF2/RAD54-like_C"/>
</dbReference>
<dbReference type="PROSITE" id="PS50089">
    <property type="entry name" value="ZF_RING_2"/>
    <property type="match status" value="1"/>
</dbReference>
<feature type="region of interest" description="Disordered" evidence="6">
    <location>
        <begin position="244"/>
        <end position="276"/>
    </location>
</feature>
<dbReference type="EMBL" id="CAJNNW010033303">
    <property type="protein sequence ID" value="CAE8718067.1"/>
    <property type="molecule type" value="Genomic_DNA"/>
</dbReference>
<evidence type="ECO:0000259" key="8">
    <source>
        <dbReference type="PROSITE" id="PS50089"/>
    </source>
</evidence>
<keyword evidence="3" id="KW-0347">Helicase</keyword>
<dbReference type="PANTHER" id="PTHR45626:SF12">
    <property type="entry name" value="DNA REPAIR PROTEIN RAD16"/>
    <property type="match status" value="1"/>
</dbReference>
<dbReference type="Pfam" id="PF13639">
    <property type="entry name" value="zf-RING_2"/>
    <property type="match status" value="1"/>
</dbReference>
<name>A0A813L519_POLGL</name>
<dbReference type="SUPFAM" id="SSF57850">
    <property type="entry name" value="RING/U-box"/>
    <property type="match status" value="1"/>
</dbReference>
<dbReference type="PROSITE" id="PS51194">
    <property type="entry name" value="HELICASE_CTER"/>
    <property type="match status" value="1"/>
</dbReference>
<feature type="domain" description="Helicase C-terminal" evidence="9">
    <location>
        <begin position="1137"/>
        <end position="1297"/>
    </location>
</feature>
<keyword evidence="1" id="KW-0547">Nucleotide-binding</keyword>
<feature type="region of interest" description="Disordered" evidence="6">
    <location>
        <begin position="832"/>
        <end position="855"/>
    </location>
</feature>
<dbReference type="Gene3D" id="3.40.50.300">
    <property type="entry name" value="P-loop containing nucleotide triphosphate hydrolases"/>
    <property type="match status" value="1"/>
</dbReference>
<feature type="region of interest" description="Disordered" evidence="6">
    <location>
        <begin position="403"/>
        <end position="496"/>
    </location>
</feature>
<dbReference type="GO" id="GO:0006289">
    <property type="term" value="P:nucleotide-excision repair"/>
    <property type="evidence" value="ECO:0007669"/>
    <property type="project" value="TreeGrafter"/>
</dbReference>
<dbReference type="GO" id="GO:0016787">
    <property type="term" value="F:hydrolase activity"/>
    <property type="evidence" value="ECO:0007669"/>
    <property type="project" value="UniProtKB-KW"/>
</dbReference>
<feature type="compositionally biased region" description="Low complexity" evidence="6">
    <location>
        <begin position="250"/>
        <end position="267"/>
    </location>
</feature>
<feature type="compositionally biased region" description="Acidic residues" evidence="6">
    <location>
        <begin position="350"/>
        <end position="359"/>
    </location>
</feature>
<accession>A0A813L519</accession>
<dbReference type="InterPro" id="IPR027417">
    <property type="entry name" value="P-loop_NTPase"/>
</dbReference>
<keyword evidence="2" id="KW-0378">Hydrolase</keyword>
<dbReference type="SMART" id="SM00490">
    <property type="entry name" value="HELICc"/>
    <property type="match status" value="1"/>
</dbReference>
<keyword evidence="5" id="KW-0479">Metal-binding</keyword>
<evidence type="ECO:0000256" key="4">
    <source>
        <dbReference type="ARBA" id="ARBA00022840"/>
    </source>
</evidence>
<feature type="compositionally biased region" description="Low complexity" evidence="6">
    <location>
        <begin position="420"/>
        <end position="433"/>
    </location>
</feature>
<evidence type="ECO:0000256" key="6">
    <source>
        <dbReference type="SAM" id="MobiDB-lite"/>
    </source>
</evidence>
<evidence type="ECO:0000256" key="2">
    <source>
        <dbReference type="ARBA" id="ARBA00022801"/>
    </source>
</evidence>
<evidence type="ECO:0000313" key="10">
    <source>
        <dbReference type="EMBL" id="CAE8718067.1"/>
    </source>
</evidence>
<keyword evidence="5" id="KW-0862">Zinc</keyword>
<feature type="compositionally biased region" description="Low complexity" evidence="6">
    <location>
        <begin position="1074"/>
        <end position="1098"/>
    </location>
</feature>
<dbReference type="Pfam" id="PF00271">
    <property type="entry name" value="Helicase_C"/>
    <property type="match status" value="1"/>
</dbReference>
<dbReference type="GO" id="GO:0008270">
    <property type="term" value="F:zinc ion binding"/>
    <property type="evidence" value="ECO:0007669"/>
    <property type="project" value="UniProtKB-KW"/>
</dbReference>
<keyword evidence="7" id="KW-1133">Transmembrane helix</keyword>
<dbReference type="InterPro" id="IPR050628">
    <property type="entry name" value="SNF2_RAD54_helicase_TF"/>
</dbReference>
<evidence type="ECO:0000256" key="7">
    <source>
        <dbReference type="SAM" id="Phobius"/>
    </source>
</evidence>
<dbReference type="SUPFAM" id="SSF52540">
    <property type="entry name" value="P-loop containing nucleoside triphosphate hydrolases"/>
    <property type="match status" value="1"/>
</dbReference>
<keyword evidence="7" id="KW-0472">Membrane</keyword>
<feature type="region of interest" description="Disordered" evidence="6">
    <location>
        <begin position="1056"/>
        <end position="1113"/>
    </location>
</feature>
<dbReference type="InterPro" id="IPR001650">
    <property type="entry name" value="Helicase_C-like"/>
</dbReference>
<dbReference type="CDD" id="cd18793">
    <property type="entry name" value="SF2_C_SNF"/>
    <property type="match status" value="1"/>
</dbReference>
<comment type="caution">
    <text evidence="10">The sequence shown here is derived from an EMBL/GenBank/DDBJ whole genome shotgun (WGS) entry which is preliminary data.</text>
</comment>
<dbReference type="Gene3D" id="3.30.40.10">
    <property type="entry name" value="Zinc/RING finger domain, C3HC4 (zinc finger)"/>
    <property type="match status" value="1"/>
</dbReference>
<evidence type="ECO:0000256" key="5">
    <source>
        <dbReference type="PROSITE-ProRule" id="PRU00175"/>
    </source>
</evidence>
<evidence type="ECO:0000313" key="11">
    <source>
        <dbReference type="Proteomes" id="UP000626109"/>
    </source>
</evidence>
<keyword evidence="7" id="KW-0812">Transmembrane</keyword>
<keyword evidence="5" id="KW-0863">Zinc-finger</keyword>
<dbReference type="InterPro" id="IPR013083">
    <property type="entry name" value="Znf_RING/FYVE/PHD"/>
</dbReference>
<feature type="domain" description="RING-type" evidence="8">
    <location>
        <begin position="997"/>
        <end position="1046"/>
    </location>
</feature>
<dbReference type="GO" id="GO:0008094">
    <property type="term" value="F:ATP-dependent activity, acting on DNA"/>
    <property type="evidence" value="ECO:0007669"/>
    <property type="project" value="TreeGrafter"/>
</dbReference>
<feature type="compositionally biased region" description="Low complexity" evidence="6">
    <location>
        <begin position="457"/>
        <end position="470"/>
    </location>
</feature>
<sequence length="1307" mass="139093">MPTPGPTSSIVAVVTLLVTGTGLWSGGQLPIASWPNQWEPPGSQLSLRALADELELSPQSAEAKSPSLLFVEVPPLLPTPATPDALVTEGLPQLPQASVVPHPAPPEPTSCCLEDGALSELPTACSGQMVEAAPSEQEVLLGVGHAVGLAAAIDVLLLVWFAFGACGRRRASSADPSPHEAPLAEPLVQLSEVLNSATGAPTAQSTGPQLHLQLNSATDAQQVQLQLNKQDAQLSEPISKNFFTEAGADSSSGGTNNNYNNNNSNGGPARSALTTGRGRRLSVTFQVPVPTTLPKVVVDEQLAPALPHSMHFEAAEPATQPEQLTLAAILADLQSRRERSTEEEGRQLVEEEESEEELEGSVGESDVVEARAAQLAFLAQAVESCMADSSATELTSETCELASLDHSSEPLPSLPQDALQQQQEQEQQQQQQQPEPPANLTAGQESAAVADLTAVGQQEQQQQQQQQQQHQQEEAKPAGPEPMASQEMPPVDATKPAPRERVVLRGVAEQHLLKVGIRYLHELLSTSEAPVLPKAVNGSSKLIQRSFFEKLLSGRAELRSMLASDVAAAQLDLRCLGLEPLLQLRAQSLDFATGSRSHEAHSNFLAALDRQLFEHLALRLLLPAADASATPLPSKEVLRKLGLRATLVLGASQCLPRPRDHAAKLSKEELDPQADGEASWRSFCNNCCWALPLEEGEWPGQRLILLLGTGSAESGCPEARPLCGGSAADIAEAAAGRTVAVIHDQSSSSGGMRLIHWEVKFLDPRADDTLGELSRCCGSGGGARLNLARELTAALESRSSAAAAAAVCWGAARKAAADTTSSAVNRRVATAFGHDSSPSTPQKSSASTPQKSSSAVKPEIDAAAYGALKTAMMRVEARGISFAEVSEVYPDAYVAVRRARSEVERCGLDFNEVLKMALAFREKSSTSAAEAPLEHIAGSPAKPYFPAYSTGEAHIFDLLTSLRRATDHPYLIVYGGGQANHKLPAGMKLEPKSGDVCGLCQDDVKEDGEEIKRVSKCNHVFHDDCIKAYIADAPKQKSGGVGCPVCFAKLQVDLDEGDDEDDGGEAKSKKKAKVAPMKAPAPKSRASSSSSGKASSGAQLALPAPGDSCKGPASTGNFGSKAIMKKVRAADFNSSTKIEALIDEVNKMMKKDKTDKAIVFSQFGAMLELVEFRMKRAGISCVVFRGGMSMQAREDALAAFNDEPSLKVILISLKAGGEGLNLQVANHVFLLDPWWNPACEMQAIQRAHRIGQTKEVRAVRFITTDTIEEKILALQEKKQLVFDACCDGSAVSLGKLTEQDLRFLFQH</sequence>
<reference evidence="10" key="1">
    <citation type="submission" date="2021-02" db="EMBL/GenBank/DDBJ databases">
        <authorList>
            <person name="Dougan E. K."/>
            <person name="Rhodes N."/>
            <person name="Thang M."/>
            <person name="Chan C."/>
        </authorList>
    </citation>
    <scope>NUCLEOTIDE SEQUENCE</scope>
</reference>
<feature type="compositionally biased region" description="Low complexity" evidence="6">
    <location>
        <begin position="836"/>
        <end position="855"/>
    </location>
</feature>
<dbReference type="GO" id="GO:0005524">
    <property type="term" value="F:ATP binding"/>
    <property type="evidence" value="ECO:0007669"/>
    <property type="project" value="UniProtKB-KW"/>
</dbReference>